<accession>U5DCG6</accession>
<evidence type="ECO:0000313" key="2">
    <source>
        <dbReference type="Proteomes" id="UP000017836"/>
    </source>
</evidence>
<name>U5DCG6_AMBTC</name>
<proteinExistence type="predicted"/>
<dbReference type="HOGENOM" id="CLU_026673_25_3_1"/>
<organism evidence="1 2">
    <name type="scientific">Amborella trichopoda</name>
    <dbReference type="NCBI Taxonomy" id="13333"/>
    <lineage>
        <taxon>Eukaryota</taxon>
        <taxon>Viridiplantae</taxon>
        <taxon>Streptophyta</taxon>
        <taxon>Embryophyta</taxon>
        <taxon>Tracheophyta</taxon>
        <taxon>Spermatophyta</taxon>
        <taxon>Magnoliopsida</taxon>
        <taxon>Amborellales</taxon>
        <taxon>Amborellaceae</taxon>
        <taxon>Amborella</taxon>
    </lineage>
</organism>
<dbReference type="Gramene" id="ERN20224">
    <property type="protein sequence ID" value="ERN20224"/>
    <property type="gene ID" value="AMTR_s00066p00141560"/>
</dbReference>
<dbReference type="Gene3D" id="3.40.50.720">
    <property type="entry name" value="NAD(P)-binding Rossmann-like Domain"/>
    <property type="match status" value="1"/>
</dbReference>
<dbReference type="EMBL" id="KI392060">
    <property type="protein sequence ID" value="ERN20224.1"/>
    <property type="molecule type" value="Genomic_DNA"/>
</dbReference>
<dbReference type="Proteomes" id="UP000017836">
    <property type="component" value="Unassembled WGS sequence"/>
</dbReference>
<dbReference type="InterPro" id="IPR045010">
    <property type="entry name" value="MDR_fam"/>
</dbReference>
<reference evidence="2" key="1">
    <citation type="journal article" date="2013" name="Science">
        <title>The Amborella genome and the evolution of flowering plants.</title>
        <authorList>
            <consortium name="Amborella Genome Project"/>
        </authorList>
    </citation>
    <scope>NUCLEOTIDE SEQUENCE [LARGE SCALE GENOMIC DNA]</scope>
</reference>
<dbReference type="eggNOG" id="KOG1196">
    <property type="taxonomic scope" value="Eukaryota"/>
</dbReference>
<dbReference type="Gene3D" id="3.90.180.10">
    <property type="entry name" value="Medium-chain alcohol dehydrogenases, catalytic domain"/>
    <property type="match status" value="1"/>
</dbReference>
<keyword evidence="2" id="KW-1185">Reference proteome</keyword>
<sequence>MQGFRILDHVDMYPEFLETTVKNIREGKIVYVEDIVEGIENAPSALIGLNVGKKIIFLAHD</sequence>
<dbReference type="GO" id="GO:0016628">
    <property type="term" value="F:oxidoreductase activity, acting on the CH-CH group of donors, NAD or NADP as acceptor"/>
    <property type="evidence" value="ECO:0007669"/>
    <property type="project" value="InterPro"/>
</dbReference>
<protein>
    <recommendedName>
        <fullName evidence="3">Alcohol dehydrogenase-like C-terminal domain-containing protein</fullName>
    </recommendedName>
</protein>
<evidence type="ECO:0008006" key="3">
    <source>
        <dbReference type="Google" id="ProtNLM"/>
    </source>
</evidence>
<gene>
    <name evidence="1" type="ORF">AMTR_s00066p00141560</name>
</gene>
<dbReference type="PANTHER" id="PTHR43205">
    <property type="entry name" value="PROSTAGLANDIN REDUCTASE"/>
    <property type="match status" value="1"/>
</dbReference>
<evidence type="ECO:0000313" key="1">
    <source>
        <dbReference type="EMBL" id="ERN20224.1"/>
    </source>
</evidence>
<dbReference type="PANTHER" id="PTHR43205:SF7">
    <property type="entry name" value="PROSTAGLANDIN REDUCTASE 1"/>
    <property type="match status" value="1"/>
</dbReference>
<dbReference type="AlphaFoldDB" id="U5DCG6"/>